<dbReference type="CDD" id="cd16278">
    <property type="entry name" value="metallo-hydrolase-like_MBL-fold"/>
    <property type="match status" value="1"/>
</dbReference>
<protein>
    <submittedName>
        <fullName evidence="3">MBL fold metallo-hydrolase</fullName>
    </submittedName>
    <submittedName>
        <fullName evidence="2">Zn-dependent hydrolase including glyoxylase</fullName>
    </submittedName>
</protein>
<accession>A0A023X724</accession>
<dbReference type="GO" id="GO:0016787">
    <property type="term" value="F:hydrolase activity"/>
    <property type="evidence" value="ECO:0007669"/>
    <property type="project" value="UniProtKB-KW"/>
</dbReference>
<dbReference type="Gene3D" id="1.10.10.10">
    <property type="entry name" value="Winged helix-like DNA-binding domain superfamily/Winged helix DNA-binding domain"/>
    <property type="match status" value="1"/>
</dbReference>
<dbReference type="AlphaFoldDB" id="A0A023X724"/>
<evidence type="ECO:0000313" key="3">
    <source>
        <dbReference type="EMBL" id="MDX5892507.1"/>
    </source>
</evidence>
<dbReference type="Gene3D" id="3.60.15.10">
    <property type="entry name" value="Ribonuclease Z/Hydroxyacylglutathione hydrolase-like"/>
    <property type="match status" value="1"/>
</dbReference>
<dbReference type="Pfam" id="PF00753">
    <property type="entry name" value="Lactamase_B"/>
    <property type="match status" value="1"/>
</dbReference>
<gene>
    <name evidence="2" type="ORF">RradSPS_2586</name>
    <name evidence="3" type="ORF">SIL72_00560</name>
</gene>
<keyword evidence="4" id="KW-1185">Reference proteome</keyword>
<evidence type="ECO:0000259" key="1">
    <source>
        <dbReference type="SMART" id="SM00849"/>
    </source>
</evidence>
<reference evidence="2 4" key="1">
    <citation type="submission" date="2014-03" db="EMBL/GenBank/DDBJ databases">
        <title>Complete genome sequence of the Radio-Resistant Rubrobacter radiotolerans RSPS-4.</title>
        <authorList>
            <person name="Egas C.C."/>
            <person name="Barroso C.C."/>
            <person name="Froufe H.J.C."/>
            <person name="Pacheco J.J."/>
            <person name="Albuquerque L.L."/>
            <person name="da Costa M.M.S."/>
        </authorList>
    </citation>
    <scope>NUCLEOTIDE SEQUENCE [LARGE SCALE GENOMIC DNA]</scope>
    <source>
        <strain evidence="2 4">RSPS-4</strain>
    </source>
</reference>
<dbReference type="EMBL" id="CP007514">
    <property type="protein sequence ID" value="AHY47869.1"/>
    <property type="molecule type" value="Genomic_DNA"/>
</dbReference>
<dbReference type="EMBL" id="JAWXXX010000001">
    <property type="protein sequence ID" value="MDX5892507.1"/>
    <property type="molecule type" value="Genomic_DNA"/>
</dbReference>
<dbReference type="PANTHER" id="PTHR23131:SF0">
    <property type="entry name" value="ENDORIBONUCLEASE LACTB2"/>
    <property type="match status" value="1"/>
</dbReference>
<dbReference type="HOGENOM" id="CLU_048478_2_0_11"/>
<organism evidence="2 4">
    <name type="scientific">Rubrobacter radiotolerans</name>
    <name type="common">Arthrobacter radiotolerans</name>
    <dbReference type="NCBI Taxonomy" id="42256"/>
    <lineage>
        <taxon>Bacteria</taxon>
        <taxon>Bacillati</taxon>
        <taxon>Actinomycetota</taxon>
        <taxon>Rubrobacteria</taxon>
        <taxon>Rubrobacterales</taxon>
        <taxon>Rubrobacteraceae</taxon>
        <taxon>Rubrobacter</taxon>
    </lineage>
</organism>
<dbReference type="OrthoDB" id="9788263at2"/>
<dbReference type="STRING" id="42256.RradSPS_2586"/>
<dbReference type="Proteomes" id="UP001281130">
    <property type="component" value="Unassembled WGS sequence"/>
</dbReference>
<dbReference type="eggNOG" id="COG0491">
    <property type="taxonomic scope" value="Bacteria"/>
</dbReference>
<keyword evidence="2" id="KW-0378">Hydrolase</keyword>
<dbReference type="RefSeq" id="WP_038683172.1">
    <property type="nucleotide sequence ID" value="NZ_CP007514.1"/>
</dbReference>
<dbReference type="InterPro" id="IPR050662">
    <property type="entry name" value="Sec-metab_biosynth-thioest"/>
</dbReference>
<feature type="domain" description="Metallo-beta-lactamase" evidence="1">
    <location>
        <begin position="23"/>
        <end position="163"/>
    </location>
</feature>
<sequence>MDSSSLHIEKITARNPGPLTLDGTNTYVLGDTVIDPGPDDADHLECVAARSGTVRKILLTHRHPDHAAGARTLSRMTGAPVLAFEEGLSDGDEVSGLVTLHTPGHSGDHLCFWHARSETLFSGDLIAGRGSIMVAPPEGDMEEYLTSLRRVRDLKPERIMPGHGPRVTDAGAKVREYISHREEREARIVAALRAGASSVEELLESAYSDTPEAMYPYARLALRAHMIKLGKDLP</sequence>
<dbReference type="SUPFAM" id="SSF56281">
    <property type="entry name" value="Metallo-hydrolase/oxidoreductase"/>
    <property type="match status" value="1"/>
</dbReference>
<evidence type="ECO:0000313" key="2">
    <source>
        <dbReference type="EMBL" id="AHY47869.1"/>
    </source>
</evidence>
<reference evidence="3" key="2">
    <citation type="submission" date="2023-11" db="EMBL/GenBank/DDBJ databases">
        <title>MicrobeMod: A computational toolkit for identifying prokaryotic methylation and restriction-modification with nanopore sequencing.</title>
        <authorList>
            <person name="Crits-Christoph A."/>
            <person name="Kang S.C."/>
            <person name="Lee H."/>
            <person name="Ostrov N."/>
        </authorList>
    </citation>
    <scope>NUCLEOTIDE SEQUENCE</scope>
    <source>
        <strain evidence="3">ATCC 51242</strain>
    </source>
</reference>
<proteinExistence type="predicted"/>
<dbReference type="KEGG" id="rrd:RradSPS_2586"/>
<dbReference type="InterPro" id="IPR036388">
    <property type="entry name" value="WH-like_DNA-bd_sf"/>
</dbReference>
<evidence type="ECO:0000313" key="4">
    <source>
        <dbReference type="Proteomes" id="UP000025229"/>
    </source>
</evidence>
<dbReference type="Proteomes" id="UP000025229">
    <property type="component" value="Chromosome"/>
</dbReference>
<dbReference type="InterPro" id="IPR001279">
    <property type="entry name" value="Metallo-B-lactamas"/>
</dbReference>
<dbReference type="SMART" id="SM00849">
    <property type="entry name" value="Lactamase_B"/>
    <property type="match status" value="1"/>
</dbReference>
<dbReference type="InterPro" id="IPR036866">
    <property type="entry name" value="RibonucZ/Hydroxyglut_hydro"/>
</dbReference>
<name>A0A023X724_RUBRA</name>
<dbReference type="PANTHER" id="PTHR23131">
    <property type="entry name" value="ENDORIBONUCLEASE LACTB2"/>
    <property type="match status" value="1"/>
</dbReference>